<name>Q7RPT8_PLAYO</name>
<dbReference type="EMBL" id="AABL01000360">
    <property type="protein sequence ID" value="EAA20684.1"/>
    <property type="molecule type" value="Genomic_DNA"/>
</dbReference>
<accession>Q7RPT8</accession>
<keyword evidence="2" id="KW-1185">Reference proteome</keyword>
<dbReference type="InParanoid" id="Q7RPT8"/>
<comment type="caution">
    <text evidence="1">The sequence shown here is derived from an EMBL/GenBank/DDBJ whole genome shotgun (WGS) entry which is preliminary data.</text>
</comment>
<sequence>MNILFNSKIILKNNIGGKSKVCRNHCAFIKSQHINFSISNEKHNIKKNELAKNTNTGFIELYHKLLETKQIEKDPFQYKFILVLQFHITMCVQLICVQLMCEQLMCEQLMCEQLMCEQLMYERLICEC</sequence>
<reference evidence="1 2" key="1">
    <citation type="journal article" date="2002" name="Nature">
        <title>Genome sequence and comparative analysis of the model rodent malaria parasite Plasmodium yoelii yoelii.</title>
        <authorList>
            <person name="Carlton J.M."/>
            <person name="Angiuoli S.V."/>
            <person name="Suh B.B."/>
            <person name="Kooij T.W."/>
            <person name="Pertea M."/>
            <person name="Silva J.C."/>
            <person name="Ermolaeva M.D."/>
            <person name="Allen J.E."/>
            <person name="Selengut J.D."/>
            <person name="Koo H.L."/>
            <person name="Peterson J.D."/>
            <person name="Pop M."/>
            <person name="Kosack D.S."/>
            <person name="Shumway M.F."/>
            <person name="Bidwell S.L."/>
            <person name="Shallom S.J."/>
            <person name="van Aken S.E."/>
            <person name="Riedmuller S.B."/>
            <person name="Feldblyum T.V."/>
            <person name="Cho J.K."/>
            <person name="Quackenbush J."/>
            <person name="Sedegah M."/>
            <person name="Shoaibi A."/>
            <person name="Cummings L.M."/>
            <person name="Florens L."/>
            <person name="Yates J.R."/>
            <person name="Raine J.D."/>
            <person name="Sinden R.E."/>
            <person name="Harris M.A."/>
            <person name="Cunningham D.A."/>
            <person name="Preiser P.R."/>
            <person name="Bergman L.W."/>
            <person name="Vaidya A.B."/>
            <person name="van Lin L.H."/>
            <person name="Janse C.J."/>
            <person name="Waters A.P."/>
            <person name="Smith H.O."/>
            <person name="White O.R."/>
            <person name="Salzberg S.L."/>
            <person name="Venter J.C."/>
            <person name="Fraser C.M."/>
            <person name="Hoffman S.L."/>
            <person name="Gardner M.J."/>
            <person name="Carucci D.J."/>
        </authorList>
    </citation>
    <scope>NUCLEOTIDE SEQUENCE [LARGE SCALE GENOMIC DNA]</scope>
    <source>
        <strain evidence="1 2">17XNL</strain>
    </source>
</reference>
<dbReference type="PaxDb" id="73239-Q7RPT8"/>
<proteinExistence type="predicted"/>
<evidence type="ECO:0000313" key="2">
    <source>
        <dbReference type="Proteomes" id="UP000008553"/>
    </source>
</evidence>
<gene>
    <name evidence="1" type="ORF">PY01367</name>
</gene>
<dbReference type="AlphaFoldDB" id="Q7RPT8"/>
<organism evidence="1 2">
    <name type="scientific">Plasmodium yoelii yoelii</name>
    <dbReference type="NCBI Taxonomy" id="73239"/>
    <lineage>
        <taxon>Eukaryota</taxon>
        <taxon>Sar</taxon>
        <taxon>Alveolata</taxon>
        <taxon>Apicomplexa</taxon>
        <taxon>Aconoidasida</taxon>
        <taxon>Haemosporida</taxon>
        <taxon>Plasmodiidae</taxon>
        <taxon>Plasmodium</taxon>
        <taxon>Plasmodium (Vinckeia)</taxon>
    </lineage>
</organism>
<dbReference type="Proteomes" id="UP000008553">
    <property type="component" value="Unassembled WGS sequence"/>
</dbReference>
<protein>
    <submittedName>
        <fullName evidence="1">Uncharacterized protein</fullName>
    </submittedName>
</protein>
<evidence type="ECO:0000313" key="1">
    <source>
        <dbReference type="EMBL" id="EAA20684.1"/>
    </source>
</evidence>